<dbReference type="AlphaFoldDB" id="A0A9P5XUS0"/>
<dbReference type="EMBL" id="MU150464">
    <property type="protein sequence ID" value="KAF9456080.1"/>
    <property type="molecule type" value="Genomic_DNA"/>
</dbReference>
<proteinExistence type="predicted"/>
<dbReference type="Proteomes" id="UP000807353">
    <property type="component" value="Unassembled WGS sequence"/>
</dbReference>
<accession>A0A9P5XUS0</accession>
<reference evidence="1" key="1">
    <citation type="submission" date="2020-11" db="EMBL/GenBank/DDBJ databases">
        <authorList>
            <consortium name="DOE Joint Genome Institute"/>
            <person name="Ahrendt S."/>
            <person name="Riley R."/>
            <person name="Andreopoulos W."/>
            <person name="Labutti K."/>
            <person name="Pangilinan J."/>
            <person name="Ruiz-Duenas F.J."/>
            <person name="Barrasa J.M."/>
            <person name="Sanchez-Garcia M."/>
            <person name="Camarero S."/>
            <person name="Miyauchi S."/>
            <person name="Serrano A."/>
            <person name="Linde D."/>
            <person name="Babiker R."/>
            <person name="Drula E."/>
            <person name="Ayuso-Fernandez I."/>
            <person name="Pacheco R."/>
            <person name="Padilla G."/>
            <person name="Ferreira P."/>
            <person name="Barriuso J."/>
            <person name="Kellner H."/>
            <person name="Castanera R."/>
            <person name="Alfaro M."/>
            <person name="Ramirez L."/>
            <person name="Pisabarro A.G."/>
            <person name="Kuo A."/>
            <person name="Tritt A."/>
            <person name="Lipzen A."/>
            <person name="He G."/>
            <person name="Yan M."/>
            <person name="Ng V."/>
            <person name="Cullen D."/>
            <person name="Martin F."/>
            <person name="Rosso M.-N."/>
            <person name="Henrissat B."/>
            <person name="Hibbett D."/>
            <person name="Martinez A.T."/>
            <person name="Grigoriev I.V."/>
        </authorList>
    </citation>
    <scope>NUCLEOTIDE SEQUENCE</scope>
    <source>
        <strain evidence="1">CBS 247.69</strain>
    </source>
</reference>
<comment type="caution">
    <text evidence="1">The sequence shown here is derived from an EMBL/GenBank/DDBJ whole genome shotgun (WGS) entry which is preliminary data.</text>
</comment>
<evidence type="ECO:0000313" key="1">
    <source>
        <dbReference type="EMBL" id="KAF9456080.1"/>
    </source>
</evidence>
<keyword evidence="2" id="KW-1185">Reference proteome</keyword>
<protein>
    <submittedName>
        <fullName evidence="1">Uncharacterized protein</fullName>
    </submittedName>
</protein>
<gene>
    <name evidence="1" type="ORF">BDZ94DRAFT_1315510</name>
</gene>
<evidence type="ECO:0000313" key="2">
    <source>
        <dbReference type="Proteomes" id="UP000807353"/>
    </source>
</evidence>
<sequence length="168" mass="18498">MRTLRGRGLTVGRASCQISPCGLRKESVWSPCVRAESAPKLSSLKTNTNFSSPQSAASLRSLQNLCYIEIFSKDPDGYIDECILSSISSSLEVILGEDSFRKSTLLKIGTGELLPLVESIVFYENDIQTALDRLATRFLIANANPERISQIKAMKIYCDDDFPPSVSL</sequence>
<name>A0A9P5XUS0_9AGAR</name>
<organism evidence="1 2">
    <name type="scientific">Collybia nuda</name>
    <dbReference type="NCBI Taxonomy" id="64659"/>
    <lineage>
        <taxon>Eukaryota</taxon>
        <taxon>Fungi</taxon>
        <taxon>Dikarya</taxon>
        <taxon>Basidiomycota</taxon>
        <taxon>Agaricomycotina</taxon>
        <taxon>Agaricomycetes</taxon>
        <taxon>Agaricomycetidae</taxon>
        <taxon>Agaricales</taxon>
        <taxon>Tricholomatineae</taxon>
        <taxon>Clitocybaceae</taxon>
        <taxon>Collybia</taxon>
    </lineage>
</organism>